<evidence type="ECO:0000259" key="7">
    <source>
        <dbReference type="PROSITE" id="PS50109"/>
    </source>
</evidence>
<name>A0ABS9BHM4_9BACT</name>
<dbReference type="CDD" id="cd19410">
    <property type="entry name" value="HK9-like_sensor"/>
    <property type="match status" value="1"/>
</dbReference>
<dbReference type="Gene3D" id="3.30.565.10">
    <property type="entry name" value="Histidine kinase-like ATPase, C-terminal domain"/>
    <property type="match status" value="1"/>
</dbReference>
<evidence type="ECO:0000256" key="6">
    <source>
        <dbReference type="SAM" id="Phobius"/>
    </source>
</evidence>
<keyword evidence="5" id="KW-0418">Kinase</keyword>
<dbReference type="PRINTS" id="PR00344">
    <property type="entry name" value="BCTRLSENSOR"/>
</dbReference>
<evidence type="ECO:0000256" key="4">
    <source>
        <dbReference type="ARBA" id="ARBA00022679"/>
    </source>
</evidence>
<reference evidence="8 9" key="1">
    <citation type="submission" date="2022-01" db="EMBL/GenBank/DDBJ databases">
        <title>Flavihumibacter sp. nov., isolated from sediment of a river.</title>
        <authorList>
            <person name="Liu H."/>
        </authorList>
    </citation>
    <scope>NUCLEOTIDE SEQUENCE [LARGE SCALE GENOMIC DNA]</scope>
    <source>
        <strain evidence="8 9">RY-1</strain>
    </source>
</reference>
<dbReference type="InterPro" id="IPR007891">
    <property type="entry name" value="CHASE3"/>
</dbReference>
<dbReference type="EMBL" id="JAKEVY010000003">
    <property type="protein sequence ID" value="MCF1715214.1"/>
    <property type="molecule type" value="Genomic_DNA"/>
</dbReference>
<dbReference type="PANTHER" id="PTHR43304:SF1">
    <property type="entry name" value="PAC DOMAIN-CONTAINING PROTEIN"/>
    <property type="match status" value="1"/>
</dbReference>
<keyword evidence="6" id="KW-1133">Transmembrane helix</keyword>
<gene>
    <name evidence="8" type="ORF">L0U88_11310</name>
</gene>
<evidence type="ECO:0000256" key="3">
    <source>
        <dbReference type="ARBA" id="ARBA00022553"/>
    </source>
</evidence>
<dbReference type="RefSeq" id="WP_234866170.1">
    <property type="nucleotide sequence ID" value="NZ_JAKEVY010000003.1"/>
</dbReference>
<dbReference type="SUPFAM" id="SSF55874">
    <property type="entry name" value="ATPase domain of HSP90 chaperone/DNA topoisomerase II/histidine kinase"/>
    <property type="match status" value="1"/>
</dbReference>
<dbReference type="Pfam" id="PF02518">
    <property type="entry name" value="HATPase_c"/>
    <property type="match status" value="1"/>
</dbReference>
<organism evidence="8 9">
    <name type="scientific">Flavihumibacter fluminis</name>
    <dbReference type="NCBI Taxonomy" id="2909236"/>
    <lineage>
        <taxon>Bacteria</taxon>
        <taxon>Pseudomonadati</taxon>
        <taxon>Bacteroidota</taxon>
        <taxon>Chitinophagia</taxon>
        <taxon>Chitinophagales</taxon>
        <taxon>Chitinophagaceae</taxon>
        <taxon>Flavihumibacter</taxon>
    </lineage>
</organism>
<dbReference type="InterPro" id="IPR036890">
    <property type="entry name" value="HATPase_C_sf"/>
</dbReference>
<dbReference type="InterPro" id="IPR052162">
    <property type="entry name" value="Sensor_kinase/Photoreceptor"/>
</dbReference>
<keyword evidence="6" id="KW-0472">Membrane</keyword>
<evidence type="ECO:0000313" key="8">
    <source>
        <dbReference type="EMBL" id="MCF1715214.1"/>
    </source>
</evidence>
<dbReference type="Pfam" id="PF05227">
    <property type="entry name" value="CHASE3"/>
    <property type="match status" value="1"/>
</dbReference>
<sequence length="464" mass="53426">MKRNIFLYLMIGFTTTLIVMVIFSLLSFQRMNAMIRYSNQVEHTYKVIGSLKSLSDLISGAETSMRGFIITRDSSYIVPMDSVRREYNRNLQELGQFVADNPRQQNRLAMIRSTLQLRLQLLESVEFSVQADSSQHAILQRVAKGRDLMTSFHENLDLMEAEETGLLSQRFEQKERFQKLTSRTFLTAVAIVGIIFLGFFILLVKAILDRFRFQQELQEQLLSLKQSNDELSQLAFAASHDLQEPVRKIRTFTDRLRIRQKEKLDDEGKMILDRMDVSGKRLQGMLEDISTYMNLLEWKEEAVTVDMRKLWEEVLSEDQERINETGASITIGDMPDLEVYPSQVKKMFHALLDNALTYHKEGVAPVIKITHIEVNVNEIGVKGLPAFQKVYHALIIEDNGIGFENDFKEKVFQLFRRLHTQEERSGKGIGLAICQRVMANHNGVIDAHAVVNRGAAFTMYFPKS</sequence>
<feature type="domain" description="Histidine kinase" evidence="7">
    <location>
        <begin position="237"/>
        <end position="464"/>
    </location>
</feature>
<keyword evidence="3" id="KW-0597">Phosphoprotein</keyword>
<dbReference type="InterPro" id="IPR003661">
    <property type="entry name" value="HisK_dim/P_dom"/>
</dbReference>
<dbReference type="Pfam" id="PF00512">
    <property type="entry name" value="HisKA"/>
    <property type="match status" value="1"/>
</dbReference>
<dbReference type="PROSITE" id="PS50109">
    <property type="entry name" value="HIS_KIN"/>
    <property type="match status" value="1"/>
</dbReference>
<keyword evidence="6" id="KW-0812">Transmembrane</keyword>
<comment type="catalytic activity">
    <reaction evidence="1">
        <text>ATP + protein L-histidine = ADP + protein N-phospho-L-histidine.</text>
        <dbReference type="EC" id="2.7.13.3"/>
    </reaction>
</comment>
<evidence type="ECO:0000256" key="2">
    <source>
        <dbReference type="ARBA" id="ARBA00012438"/>
    </source>
</evidence>
<dbReference type="InterPro" id="IPR003594">
    <property type="entry name" value="HATPase_dom"/>
</dbReference>
<feature type="transmembrane region" description="Helical" evidence="6">
    <location>
        <begin position="6"/>
        <end position="28"/>
    </location>
</feature>
<dbReference type="InterPro" id="IPR005467">
    <property type="entry name" value="His_kinase_dom"/>
</dbReference>
<accession>A0ABS9BHM4</accession>
<evidence type="ECO:0000256" key="5">
    <source>
        <dbReference type="ARBA" id="ARBA00022777"/>
    </source>
</evidence>
<evidence type="ECO:0000313" key="9">
    <source>
        <dbReference type="Proteomes" id="UP001200145"/>
    </source>
</evidence>
<dbReference type="SMART" id="SM00387">
    <property type="entry name" value="HATPase_c"/>
    <property type="match status" value="1"/>
</dbReference>
<dbReference type="SUPFAM" id="SSF47384">
    <property type="entry name" value="Homodimeric domain of signal transducing histidine kinase"/>
    <property type="match status" value="1"/>
</dbReference>
<dbReference type="Proteomes" id="UP001200145">
    <property type="component" value="Unassembled WGS sequence"/>
</dbReference>
<keyword evidence="9" id="KW-1185">Reference proteome</keyword>
<dbReference type="InterPro" id="IPR004358">
    <property type="entry name" value="Sig_transdc_His_kin-like_C"/>
</dbReference>
<feature type="transmembrane region" description="Helical" evidence="6">
    <location>
        <begin position="184"/>
        <end position="208"/>
    </location>
</feature>
<proteinExistence type="predicted"/>
<evidence type="ECO:0000256" key="1">
    <source>
        <dbReference type="ARBA" id="ARBA00000085"/>
    </source>
</evidence>
<dbReference type="EC" id="2.7.13.3" evidence="2"/>
<dbReference type="InterPro" id="IPR036097">
    <property type="entry name" value="HisK_dim/P_sf"/>
</dbReference>
<keyword evidence="4" id="KW-0808">Transferase</keyword>
<dbReference type="PANTHER" id="PTHR43304">
    <property type="entry name" value="PHYTOCHROME-LIKE PROTEIN CPH1"/>
    <property type="match status" value="1"/>
</dbReference>
<dbReference type="Gene3D" id="1.10.287.130">
    <property type="match status" value="1"/>
</dbReference>
<comment type="caution">
    <text evidence="8">The sequence shown here is derived from an EMBL/GenBank/DDBJ whole genome shotgun (WGS) entry which is preliminary data.</text>
</comment>
<protein>
    <recommendedName>
        <fullName evidence="2">histidine kinase</fullName>
        <ecNumber evidence="2">2.7.13.3</ecNumber>
    </recommendedName>
</protein>